<dbReference type="GO" id="GO:0005886">
    <property type="term" value="C:plasma membrane"/>
    <property type="evidence" value="ECO:0007669"/>
    <property type="project" value="TreeGrafter"/>
</dbReference>
<dbReference type="PANTHER" id="PTHR43292">
    <property type="entry name" value="ACYL-COA DEHYDROGENASE"/>
    <property type="match status" value="1"/>
</dbReference>
<keyword evidence="4 6" id="KW-0274">FAD</keyword>
<proteinExistence type="inferred from homology"/>
<evidence type="ECO:0000256" key="4">
    <source>
        <dbReference type="ARBA" id="ARBA00022827"/>
    </source>
</evidence>
<dbReference type="InterPro" id="IPR037069">
    <property type="entry name" value="AcylCoA_DH/ox_N_sf"/>
</dbReference>
<dbReference type="FunFam" id="2.40.110.10:FF:000011">
    <property type="entry name" value="Acyl-CoA dehydrogenase FadE34"/>
    <property type="match status" value="1"/>
</dbReference>
<dbReference type="GO" id="GO:0016627">
    <property type="term" value="F:oxidoreductase activity, acting on the CH-CH group of donors"/>
    <property type="evidence" value="ECO:0007669"/>
    <property type="project" value="InterPro"/>
</dbReference>
<dbReference type="RefSeq" id="WP_317080702.1">
    <property type="nucleotide sequence ID" value="NZ_CP136594.1"/>
</dbReference>
<dbReference type="InterPro" id="IPR009100">
    <property type="entry name" value="AcylCoA_DH/oxidase_NM_dom_sf"/>
</dbReference>
<evidence type="ECO:0000256" key="6">
    <source>
        <dbReference type="RuleBase" id="RU362125"/>
    </source>
</evidence>
<dbReference type="AlphaFoldDB" id="A0AA97HZB6"/>
<dbReference type="SUPFAM" id="SSF47203">
    <property type="entry name" value="Acyl-CoA dehydrogenase C-terminal domain-like"/>
    <property type="match status" value="1"/>
</dbReference>
<evidence type="ECO:0000256" key="3">
    <source>
        <dbReference type="ARBA" id="ARBA00022630"/>
    </source>
</evidence>
<dbReference type="Proteomes" id="UP001302429">
    <property type="component" value="Chromosome"/>
</dbReference>
<dbReference type="Gene3D" id="1.10.540.10">
    <property type="entry name" value="Acyl-CoA dehydrogenase/oxidase, N-terminal domain"/>
    <property type="match status" value="1"/>
</dbReference>
<dbReference type="Pfam" id="PF00441">
    <property type="entry name" value="Acyl-CoA_dh_1"/>
    <property type="match status" value="1"/>
</dbReference>
<dbReference type="Gene3D" id="2.40.110.10">
    <property type="entry name" value="Butyryl-CoA Dehydrogenase, subunit A, domain 2"/>
    <property type="match status" value="1"/>
</dbReference>
<dbReference type="InterPro" id="IPR009075">
    <property type="entry name" value="AcylCo_DH/oxidase_C"/>
</dbReference>
<evidence type="ECO:0000259" key="7">
    <source>
        <dbReference type="Pfam" id="PF00441"/>
    </source>
</evidence>
<evidence type="ECO:0000256" key="1">
    <source>
        <dbReference type="ARBA" id="ARBA00001974"/>
    </source>
</evidence>
<evidence type="ECO:0000313" key="11">
    <source>
        <dbReference type="Proteomes" id="UP001302429"/>
    </source>
</evidence>
<evidence type="ECO:0000256" key="5">
    <source>
        <dbReference type="ARBA" id="ARBA00023002"/>
    </source>
</evidence>
<evidence type="ECO:0000259" key="9">
    <source>
        <dbReference type="Pfam" id="PF02771"/>
    </source>
</evidence>
<keyword evidence="5 6" id="KW-0560">Oxidoreductase</keyword>
<keyword evidence="3 6" id="KW-0285">Flavoprotein</keyword>
<dbReference type="InterPro" id="IPR006091">
    <property type="entry name" value="Acyl-CoA_Oxase/DH_mid-dom"/>
</dbReference>
<protein>
    <submittedName>
        <fullName evidence="10">Acyl-CoA dehydrogenase family protein</fullName>
    </submittedName>
</protein>
<comment type="cofactor">
    <cofactor evidence="1 6">
        <name>FAD</name>
        <dbReference type="ChEBI" id="CHEBI:57692"/>
    </cofactor>
</comment>
<dbReference type="Pfam" id="PF02771">
    <property type="entry name" value="Acyl-CoA_dh_N"/>
    <property type="match status" value="1"/>
</dbReference>
<dbReference type="InterPro" id="IPR013786">
    <property type="entry name" value="AcylCoA_DH/ox_N"/>
</dbReference>
<keyword evidence="11" id="KW-1185">Reference proteome</keyword>
<accession>A0AA97HZB6</accession>
<evidence type="ECO:0000256" key="2">
    <source>
        <dbReference type="ARBA" id="ARBA00009347"/>
    </source>
</evidence>
<dbReference type="SUPFAM" id="SSF56645">
    <property type="entry name" value="Acyl-CoA dehydrogenase NM domain-like"/>
    <property type="match status" value="1"/>
</dbReference>
<dbReference type="PANTHER" id="PTHR43292:SF3">
    <property type="entry name" value="ACYL-COA DEHYDROGENASE FADE29"/>
    <property type="match status" value="1"/>
</dbReference>
<gene>
    <name evidence="10" type="ORF">RB602_11400</name>
</gene>
<comment type="similarity">
    <text evidence="2 6">Belongs to the acyl-CoA dehydrogenase family.</text>
</comment>
<feature type="domain" description="Acyl-CoA oxidase/dehydrogenase middle" evidence="8">
    <location>
        <begin position="134"/>
        <end position="227"/>
    </location>
</feature>
<dbReference type="EMBL" id="CP136594">
    <property type="protein sequence ID" value="WOE74449.1"/>
    <property type="molecule type" value="Genomic_DNA"/>
</dbReference>
<dbReference type="KEGG" id="acoa:RB602_11400"/>
<dbReference type="InterPro" id="IPR046373">
    <property type="entry name" value="Acyl-CoA_Oxase/DH_mid-dom_sf"/>
</dbReference>
<organism evidence="10 11">
    <name type="scientific">Alterisphingorhabdus coralli</name>
    <dbReference type="NCBI Taxonomy" id="3071408"/>
    <lineage>
        <taxon>Bacteria</taxon>
        <taxon>Pseudomonadati</taxon>
        <taxon>Pseudomonadota</taxon>
        <taxon>Alphaproteobacteria</taxon>
        <taxon>Sphingomonadales</taxon>
        <taxon>Sphingomonadaceae</taxon>
        <taxon>Alterisphingorhabdus (ex Yan et al. 2024)</taxon>
    </lineage>
</organism>
<dbReference type="Gene3D" id="1.20.140.10">
    <property type="entry name" value="Butyryl-CoA Dehydrogenase, subunit A, domain 3"/>
    <property type="match status" value="1"/>
</dbReference>
<sequence>MSESSSDLDQFRSELRGWLEANCPEEMRQPVKSEDDIYWGGRNATFASDAQKAWFEACVAKGYTVPDWPKDYGGAGLSPAQHKIFKQEMARIKARAPLQSFGIWMLGPALLHFGTEEQKVHYLNQIARGEIRWCQGYSEPGSGSDLVSLQTFGEDKGDHWIVNGQKIWTSYADKCDWIFCLVRTDKEDKYRGISFLLFDMETPGVSTKPIKLISGNSPFCETFFDNVVVPKDQIVGELNRGWDVAKYLLGHEREMISGGGLGDGAPSLGARMTKVIGTDDAGNLDDPMLRAQLAQFDVDALAFKAMAEKFVDEMKARKGHPAKPNMMKYAGTELNKQRHELVMAAGGSDALEWESETSGHGAKPRTWLRTKANSIEGGTSEVMLNVISKRILDLPGA</sequence>
<dbReference type="InterPro" id="IPR052161">
    <property type="entry name" value="Mycobact_Acyl-CoA_DH"/>
</dbReference>
<feature type="domain" description="Acyl-CoA dehydrogenase/oxidase N-terminal" evidence="9">
    <location>
        <begin position="51"/>
        <end position="130"/>
    </location>
</feature>
<evidence type="ECO:0000259" key="8">
    <source>
        <dbReference type="Pfam" id="PF02770"/>
    </source>
</evidence>
<evidence type="ECO:0000313" key="10">
    <source>
        <dbReference type="EMBL" id="WOE74449.1"/>
    </source>
</evidence>
<dbReference type="Pfam" id="PF02770">
    <property type="entry name" value="Acyl-CoA_dh_M"/>
    <property type="match status" value="1"/>
</dbReference>
<dbReference type="GO" id="GO:0050660">
    <property type="term" value="F:flavin adenine dinucleotide binding"/>
    <property type="evidence" value="ECO:0007669"/>
    <property type="project" value="InterPro"/>
</dbReference>
<name>A0AA97HZB6_9SPHN</name>
<reference evidence="10 11" key="1">
    <citation type="submission" date="2023-10" db="EMBL/GenBank/DDBJ databases">
        <title>Complete genome sequence of a Sphingomonadaceae bacterium.</title>
        <authorList>
            <person name="Yan C."/>
        </authorList>
    </citation>
    <scope>NUCLEOTIDE SEQUENCE [LARGE SCALE GENOMIC DNA]</scope>
    <source>
        <strain evidence="10 11">SCSIO 66989</strain>
    </source>
</reference>
<feature type="domain" description="Acyl-CoA dehydrogenase/oxidase C-terminal" evidence="7">
    <location>
        <begin position="239"/>
        <end position="392"/>
    </location>
</feature>
<dbReference type="InterPro" id="IPR036250">
    <property type="entry name" value="AcylCo_DH-like_C"/>
</dbReference>